<dbReference type="PANTHER" id="PTHR11472">
    <property type="entry name" value="DNA REPAIR DEAD HELICASE RAD3/XP-D SUBFAMILY MEMBER"/>
    <property type="match status" value="1"/>
</dbReference>
<dbReference type="InterPro" id="IPR045028">
    <property type="entry name" value="DinG/Rad3-like"/>
</dbReference>
<dbReference type="PANTHER" id="PTHR11472:SF34">
    <property type="entry name" value="REGULATOR OF TELOMERE ELONGATION HELICASE 1"/>
    <property type="match status" value="1"/>
</dbReference>
<dbReference type="GO" id="GO:0070182">
    <property type="term" value="F:DNA polymerase binding"/>
    <property type="evidence" value="ECO:0007669"/>
    <property type="project" value="TreeGrafter"/>
</dbReference>
<dbReference type="EMBL" id="BKCJ010478470">
    <property type="protein sequence ID" value="GFA73773.1"/>
    <property type="molecule type" value="Genomic_DNA"/>
</dbReference>
<dbReference type="GO" id="GO:0003678">
    <property type="term" value="F:DNA helicase activity"/>
    <property type="evidence" value="ECO:0007669"/>
    <property type="project" value="TreeGrafter"/>
</dbReference>
<proteinExistence type="predicted"/>
<dbReference type="GO" id="GO:0045910">
    <property type="term" value="P:negative regulation of DNA recombination"/>
    <property type="evidence" value="ECO:0007669"/>
    <property type="project" value="TreeGrafter"/>
</dbReference>
<gene>
    <name evidence="1" type="ORF">Tci_645745</name>
</gene>
<dbReference type="GO" id="GO:0005524">
    <property type="term" value="F:ATP binding"/>
    <property type="evidence" value="ECO:0007669"/>
    <property type="project" value="TreeGrafter"/>
</dbReference>
<reference evidence="1" key="1">
    <citation type="journal article" date="2019" name="Sci. Rep.">
        <title>Draft genome of Tanacetum cinerariifolium, the natural source of mosquito coil.</title>
        <authorList>
            <person name="Yamashiro T."/>
            <person name="Shiraishi A."/>
            <person name="Satake H."/>
            <person name="Nakayama K."/>
        </authorList>
    </citation>
    <scope>NUCLEOTIDE SEQUENCE</scope>
</reference>
<comment type="caution">
    <text evidence="1">The sequence shown here is derived from an EMBL/GenBank/DDBJ whole genome shotgun (WGS) entry which is preliminary data.</text>
</comment>
<name>A0A699K473_TANCI</name>
<keyword evidence="1" id="KW-0067">ATP-binding</keyword>
<evidence type="ECO:0000313" key="1">
    <source>
        <dbReference type="EMBL" id="GFA73773.1"/>
    </source>
</evidence>
<dbReference type="GO" id="GO:0010569">
    <property type="term" value="P:regulation of double-strand break repair via homologous recombination"/>
    <property type="evidence" value="ECO:0007669"/>
    <property type="project" value="TreeGrafter"/>
</dbReference>
<accession>A0A699K473</accession>
<organism evidence="1">
    <name type="scientific">Tanacetum cinerariifolium</name>
    <name type="common">Dalmatian daisy</name>
    <name type="synonym">Chrysanthemum cinerariifolium</name>
    <dbReference type="NCBI Taxonomy" id="118510"/>
    <lineage>
        <taxon>Eukaryota</taxon>
        <taxon>Viridiplantae</taxon>
        <taxon>Streptophyta</taxon>
        <taxon>Embryophyta</taxon>
        <taxon>Tracheophyta</taxon>
        <taxon>Spermatophyta</taxon>
        <taxon>Magnoliopsida</taxon>
        <taxon>eudicotyledons</taxon>
        <taxon>Gunneridae</taxon>
        <taxon>Pentapetalae</taxon>
        <taxon>asterids</taxon>
        <taxon>campanulids</taxon>
        <taxon>Asterales</taxon>
        <taxon>Asteraceae</taxon>
        <taxon>Asteroideae</taxon>
        <taxon>Anthemideae</taxon>
        <taxon>Anthemidinae</taxon>
        <taxon>Tanacetum</taxon>
    </lineage>
</organism>
<dbReference type="GO" id="GO:1904430">
    <property type="term" value="P:negative regulation of t-circle formation"/>
    <property type="evidence" value="ECO:0007669"/>
    <property type="project" value="TreeGrafter"/>
</dbReference>
<dbReference type="AlphaFoldDB" id="A0A699K473"/>
<sequence>MLNPNKGIKDDTATTLLNTIEDATKLLEEVMTSIIFIWWCFNPGVALEEFAKNRVGSIILTSGTLSPMDSFAEELRLNFAICLENPHVISDDQLWAGIVRVGPTGHALNSPYKTRGYVEYQRNLGNSIGKNDVCNELNH</sequence>
<keyword evidence="1" id="KW-0347">Helicase</keyword>
<dbReference type="GO" id="GO:0090657">
    <property type="term" value="P:telomeric loop disassembly"/>
    <property type="evidence" value="ECO:0007669"/>
    <property type="project" value="TreeGrafter"/>
</dbReference>
<dbReference type="GO" id="GO:0005634">
    <property type="term" value="C:nucleus"/>
    <property type="evidence" value="ECO:0007669"/>
    <property type="project" value="TreeGrafter"/>
</dbReference>
<feature type="non-terminal residue" evidence="1">
    <location>
        <position position="139"/>
    </location>
</feature>
<keyword evidence="1" id="KW-0378">Hydrolase</keyword>
<keyword evidence="1" id="KW-0547">Nucleotide-binding</keyword>
<protein>
    <submittedName>
        <fullName evidence="1">Regulator of telomere elongation helicase 1 isoform X1</fullName>
    </submittedName>
</protein>